<accession>A0A7K0CEE0</accession>
<organism evidence="1 2">
    <name type="scientific">Streptomyces smaragdinus</name>
    <dbReference type="NCBI Taxonomy" id="2585196"/>
    <lineage>
        <taxon>Bacteria</taxon>
        <taxon>Bacillati</taxon>
        <taxon>Actinomycetota</taxon>
        <taxon>Actinomycetes</taxon>
        <taxon>Kitasatosporales</taxon>
        <taxon>Streptomycetaceae</taxon>
        <taxon>Streptomyces</taxon>
    </lineage>
</organism>
<name>A0A7K0CEE0_9ACTN</name>
<reference evidence="1 2" key="1">
    <citation type="submission" date="2019-10" db="EMBL/GenBank/DDBJ databases">
        <title>Streptomyces smaragdinus sp. nov. and Streptomyces fabii sp. nov., isolated from the gut of fungus growing-termite Macrotermes natalensis.</title>
        <authorList>
            <person name="Schwitalla J."/>
            <person name="Benndorf R."/>
            <person name="Martin K."/>
            <person name="De Beer W."/>
            <person name="Kaster A.-K."/>
            <person name="Vollmers J."/>
            <person name="Poulsen M."/>
            <person name="Beemelmanns C."/>
        </authorList>
    </citation>
    <scope>NUCLEOTIDE SEQUENCE [LARGE SCALE GENOMIC DNA]</scope>
    <source>
        <strain evidence="1 2">RB5</strain>
    </source>
</reference>
<dbReference type="EMBL" id="WEGJ01000004">
    <property type="protein sequence ID" value="MQY11703.1"/>
    <property type="molecule type" value="Genomic_DNA"/>
</dbReference>
<dbReference type="OrthoDB" id="3171606at2"/>
<gene>
    <name evidence="1" type="ORF">SRB5_18220</name>
</gene>
<proteinExistence type="predicted"/>
<evidence type="ECO:0008006" key="3">
    <source>
        <dbReference type="Google" id="ProtNLM"/>
    </source>
</evidence>
<evidence type="ECO:0000313" key="1">
    <source>
        <dbReference type="EMBL" id="MQY11703.1"/>
    </source>
</evidence>
<protein>
    <recommendedName>
        <fullName evidence="3">DUF2797 domain-containing protein</fullName>
    </recommendedName>
</protein>
<dbReference type="Pfam" id="PF10977">
    <property type="entry name" value="DUF2797"/>
    <property type="match status" value="1"/>
</dbReference>
<comment type="caution">
    <text evidence="1">The sequence shown here is derived from an EMBL/GenBank/DDBJ whole genome shotgun (WGS) entry which is preliminary data.</text>
</comment>
<keyword evidence="2" id="KW-1185">Reference proteome</keyword>
<dbReference type="InterPro" id="IPR021246">
    <property type="entry name" value="DUF2797"/>
</dbReference>
<sequence>MDDLWRCGGLRWSQEAPRWRWWHPRGGERKGGRLALGDTVALAVPQGAVRGCAGVSRSGRRMPCPGEVVIPPEARRDQCEACAALDRSQSVAADTVPDDPRPYAVYLAWFAPGLTKVGITAAERGRRRLLEQAAVCFTFLGHGPLMSARRAEAALGAGLGIPDRVLSGRKRAARSSLPGKADRLRELRAVYDAAAGVRGWRDTLTPAPFEPVDHAAVFGLEPTAPRPGARITALTPGCAVTGELRAVAGGDLYLATPEGELLLDSRLANAWPLTRPGPHSHFPPTAPVAREQAAPEGLF</sequence>
<dbReference type="AlphaFoldDB" id="A0A7K0CEE0"/>
<dbReference type="Proteomes" id="UP000466345">
    <property type="component" value="Unassembled WGS sequence"/>
</dbReference>
<evidence type="ECO:0000313" key="2">
    <source>
        <dbReference type="Proteomes" id="UP000466345"/>
    </source>
</evidence>
<dbReference type="RefSeq" id="WP_153450991.1">
    <property type="nucleotide sequence ID" value="NZ_WEGJ01000004.1"/>
</dbReference>